<keyword evidence="4 10" id="KW-0863">Zinc-finger</keyword>
<reference evidence="13" key="1">
    <citation type="submission" date="2015-07" db="EMBL/GenBank/DDBJ databases">
        <title>MeaNS - Measles Nucleotide Surveillance Program.</title>
        <authorList>
            <person name="Tran T."/>
            <person name="Druce J."/>
        </authorList>
    </citation>
    <scope>NUCLEOTIDE SEQUENCE</scope>
    <source>
        <strain evidence="13">UCB-OBI-ISO-001</strain>
        <tissue evidence="13">Gonad</tissue>
    </source>
</reference>
<feature type="region of interest" description="Disordered" evidence="11">
    <location>
        <begin position="501"/>
        <end position="523"/>
    </location>
</feature>
<dbReference type="FunFam" id="3.30.160.60:FF:000325">
    <property type="entry name" value="ZFP90 zinc finger protein"/>
    <property type="match status" value="1"/>
</dbReference>
<dbReference type="FunFam" id="3.30.160.60:FF:000446">
    <property type="entry name" value="Zinc finger protein"/>
    <property type="match status" value="1"/>
</dbReference>
<dbReference type="GO" id="GO:0005634">
    <property type="term" value="C:nucleus"/>
    <property type="evidence" value="ECO:0007669"/>
    <property type="project" value="UniProtKB-SubCell"/>
</dbReference>
<name>A0A0L8HM24_OCTBM</name>
<dbReference type="PANTHER" id="PTHR24394:SF29">
    <property type="entry name" value="MYONEURIN"/>
    <property type="match status" value="1"/>
</dbReference>
<gene>
    <name evidence="13" type="ORF">OCBIM_22011356mg</name>
</gene>
<dbReference type="Pfam" id="PF13912">
    <property type="entry name" value="zf-C2H2_6"/>
    <property type="match status" value="1"/>
</dbReference>
<dbReference type="FunFam" id="3.30.160.60:FF:000032">
    <property type="entry name" value="Krueppel-like factor 4"/>
    <property type="match status" value="1"/>
</dbReference>
<feature type="domain" description="C2H2-type" evidence="12">
    <location>
        <begin position="619"/>
        <end position="646"/>
    </location>
</feature>
<comment type="subcellular location">
    <subcellularLocation>
        <location evidence="1">Nucleus</location>
    </subcellularLocation>
</comment>
<dbReference type="GO" id="GO:0008270">
    <property type="term" value="F:zinc ion binding"/>
    <property type="evidence" value="ECO:0007669"/>
    <property type="project" value="UniProtKB-KW"/>
</dbReference>
<feature type="domain" description="C2H2-type" evidence="12">
    <location>
        <begin position="704"/>
        <end position="731"/>
    </location>
</feature>
<feature type="compositionally biased region" description="Basic residues" evidence="11">
    <location>
        <begin position="778"/>
        <end position="796"/>
    </location>
</feature>
<dbReference type="InterPro" id="IPR013087">
    <property type="entry name" value="Znf_C2H2_type"/>
</dbReference>
<proteinExistence type="predicted"/>
<keyword evidence="6" id="KW-0805">Transcription regulation</keyword>
<evidence type="ECO:0000256" key="4">
    <source>
        <dbReference type="ARBA" id="ARBA00022771"/>
    </source>
</evidence>
<accession>A0A0L8HM24</accession>
<evidence type="ECO:0000259" key="12">
    <source>
        <dbReference type="PROSITE" id="PS50157"/>
    </source>
</evidence>
<dbReference type="GO" id="GO:0000981">
    <property type="term" value="F:DNA-binding transcription factor activity, RNA polymerase II-specific"/>
    <property type="evidence" value="ECO:0007669"/>
    <property type="project" value="TreeGrafter"/>
</dbReference>
<evidence type="ECO:0000313" key="13">
    <source>
        <dbReference type="EMBL" id="KOF90286.1"/>
    </source>
</evidence>
<keyword evidence="2" id="KW-0479">Metal-binding</keyword>
<feature type="domain" description="C2H2-type" evidence="12">
    <location>
        <begin position="563"/>
        <end position="590"/>
    </location>
</feature>
<evidence type="ECO:0000256" key="9">
    <source>
        <dbReference type="ARBA" id="ARBA00023242"/>
    </source>
</evidence>
<dbReference type="Gene3D" id="3.30.160.60">
    <property type="entry name" value="Classic Zinc Finger"/>
    <property type="match status" value="9"/>
</dbReference>
<dbReference type="FunFam" id="3.30.160.60:FF:000412">
    <property type="entry name" value="zinc finger protein 64 isoform X1"/>
    <property type="match status" value="1"/>
</dbReference>
<feature type="domain" description="C2H2-type" evidence="12">
    <location>
        <begin position="533"/>
        <end position="562"/>
    </location>
</feature>
<dbReference type="PROSITE" id="PS00028">
    <property type="entry name" value="ZINC_FINGER_C2H2_1"/>
    <property type="match status" value="5"/>
</dbReference>
<dbReference type="PANTHER" id="PTHR24394">
    <property type="entry name" value="ZINC FINGER PROTEIN"/>
    <property type="match status" value="1"/>
</dbReference>
<dbReference type="FunFam" id="3.30.160.60:FF:000255">
    <property type="entry name" value="Zinc finger and AT-hook domain containing"/>
    <property type="match status" value="1"/>
</dbReference>
<feature type="domain" description="C2H2-type" evidence="12">
    <location>
        <begin position="647"/>
        <end position="674"/>
    </location>
</feature>
<keyword evidence="7" id="KW-0238">DNA-binding</keyword>
<feature type="domain" description="C2H2-type" evidence="12">
    <location>
        <begin position="591"/>
        <end position="618"/>
    </location>
</feature>
<dbReference type="InterPro" id="IPR036236">
    <property type="entry name" value="Znf_C2H2_sf"/>
</dbReference>
<evidence type="ECO:0000256" key="1">
    <source>
        <dbReference type="ARBA" id="ARBA00004123"/>
    </source>
</evidence>
<feature type="domain" description="C2H2-type" evidence="12">
    <location>
        <begin position="675"/>
        <end position="703"/>
    </location>
</feature>
<feature type="domain" description="C2H2-type" evidence="12">
    <location>
        <begin position="732"/>
        <end position="759"/>
    </location>
</feature>
<evidence type="ECO:0000256" key="5">
    <source>
        <dbReference type="ARBA" id="ARBA00022833"/>
    </source>
</evidence>
<keyword evidence="9" id="KW-0539">Nucleus</keyword>
<dbReference type="EMBL" id="KQ417791">
    <property type="protein sequence ID" value="KOF90286.1"/>
    <property type="molecule type" value="Genomic_DNA"/>
</dbReference>
<dbReference type="SMART" id="SM00355">
    <property type="entry name" value="ZnF_C2H2"/>
    <property type="match status" value="11"/>
</dbReference>
<dbReference type="KEGG" id="obi:106869822"/>
<organism evidence="13">
    <name type="scientific">Octopus bimaculoides</name>
    <name type="common">California two-spotted octopus</name>
    <dbReference type="NCBI Taxonomy" id="37653"/>
    <lineage>
        <taxon>Eukaryota</taxon>
        <taxon>Metazoa</taxon>
        <taxon>Spiralia</taxon>
        <taxon>Lophotrochozoa</taxon>
        <taxon>Mollusca</taxon>
        <taxon>Cephalopoda</taxon>
        <taxon>Coleoidea</taxon>
        <taxon>Octopodiformes</taxon>
        <taxon>Octopoda</taxon>
        <taxon>Incirrata</taxon>
        <taxon>Octopodidae</taxon>
        <taxon>Octopus</taxon>
    </lineage>
</organism>
<feature type="compositionally biased region" description="Low complexity" evidence="11">
    <location>
        <begin position="501"/>
        <end position="519"/>
    </location>
</feature>
<evidence type="ECO:0000256" key="3">
    <source>
        <dbReference type="ARBA" id="ARBA00022737"/>
    </source>
</evidence>
<evidence type="ECO:0000256" key="11">
    <source>
        <dbReference type="SAM" id="MobiDB-lite"/>
    </source>
</evidence>
<evidence type="ECO:0000256" key="2">
    <source>
        <dbReference type="ARBA" id="ARBA00022723"/>
    </source>
</evidence>
<evidence type="ECO:0000256" key="8">
    <source>
        <dbReference type="ARBA" id="ARBA00023163"/>
    </source>
</evidence>
<dbReference type="OrthoDB" id="654211at2759"/>
<evidence type="ECO:0000256" key="10">
    <source>
        <dbReference type="PROSITE-ProRule" id="PRU00042"/>
    </source>
</evidence>
<feature type="domain" description="C2H2-type" evidence="12">
    <location>
        <begin position="837"/>
        <end position="864"/>
    </location>
</feature>
<keyword evidence="8" id="KW-0804">Transcription</keyword>
<dbReference type="GO" id="GO:0003677">
    <property type="term" value="F:DNA binding"/>
    <property type="evidence" value="ECO:0007669"/>
    <property type="project" value="UniProtKB-KW"/>
</dbReference>
<keyword evidence="3" id="KW-0677">Repeat</keyword>
<feature type="region of interest" description="Disordered" evidence="11">
    <location>
        <begin position="775"/>
        <end position="800"/>
    </location>
</feature>
<evidence type="ECO:0000256" key="6">
    <source>
        <dbReference type="ARBA" id="ARBA00023015"/>
    </source>
</evidence>
<dbReference type="SUPFAM" id="SSF57667">
    <property type="entry name" value="beta-beta-alpha zinc fingers"/>
    <property type="match status" value="5"/>
</dbReference>
<keyword evidence="5" id="KW-0862">Zinc</keyword>
<dbReference type="Pfam" id="PF00096">
    <property type="entry name" value="zf-C2H2"/>
    <property type="match status" value="5"/>
</dbReference>
<sequence length="1341" mass="145024">MIKPERNNNMSVQCSFLDIHICGACKMQFHNVELFIEHKQQNCPVLAEMHSAALDALRDQASKPSQTDTDVSEISSTSLSLATATLTVAPVVNSSPMSITGTNPDSSSINTHSVVLNGNQGDSAVHENSIRHNTLHLQAESVDPQSDVDPTLSSKLDLSFLDAQQVMNENLKPRRDIRDPFLTSTAASCHSVLEHSCEQASSHVIDGTTDLSELSSEAKNAYITKMDQNSSQVCVAVTTEQLVQSLGLNSSPSSSSIVAPSTNVSNQVLVKRVQEQLQADATSSRDAAVAQQFFTEQIITESLENLAPISSDVLPSNQQALPQNFTLLSCDNQQPYSNNSNNIITTTTINTTTTTATATATNTTITSTTNNNTTTPITTINNISSCVSSTQSQNTSQIDSYRLRLLGSSEAGSVSSLMAIVQEFDSSVGHASSLLSECQSLETSSSSHQQQPQSTQVSSHVNQHNIAVSDCSNNVNPVEANSVFQSQSTCLIPVLPATTASTTSTTTSTKQAAQTSSGTKTSVKTRPTLQKKFKCTFEVCEFQTAYMKDLDRHTRTHTGERPFQCTKCQKSFNRSDKLKIHERGHTGTKPYQCEMCPYSSADSSSLKKHLRIHTNERPFKCQICPYASRNSSQLIVHIRTHTGDSPFQCQLCDAKFKINSDLKRHVRIHTGEKPYKCDLCDYRCSIKANLKSHYRINHSTDDQIRCDNCNYATSSRKSYREHIKTHDTDRPIKCPSCPYQCSRKSALINHLRTHSEDRPFSCDYCAYTSKQNSNVKTHMAKKHSDKLKQKRKTGSRKKSELIEKVSANASTNSSPITNLEPSGGSQMRIKPNCKKSFCCVQCNASFVRQDSLRSHMRQHRDIEKALQNSTMRVLEVQNPMVPVNTQASHTMKGSSPQTLTSLLTANTTNNSSSNQSVSSTNKFTTLLVGAGNSSSVKSVSESSSLVSTSSIVNIITAPHTSKSNKNAPVCQQSFLNIGNLSSNSVSSDVEQPILKSLVTSKSLLISGQPQSQQHQQEQRLQQQVTLSSTNSTPATIAMTPSSSSFISISKDLASNIIFSQSTNSASLESQAGSLPQTISQNLVDHTSQTVHCQPRDSIGAPLSTLATGSQTTVSQVLPSTVSSPTVSSGAQSVMNGILLSSQPQQSTIVTPQFLQAAPNTLQLISNISLPFIRMPAASLSTQLLPNQVAGQRPEQISIVNSPLSPTLTSHQQHHSATSEIPLHILSQHASQTGTIPINVQISRVDIDASNIKNELLEQCSAAGLPSASLQLILPPSLQPTPATIQQVSTLTSAANTINIPTTANGEIIVQVTSSGSTDLSSCLPLDQITNTSSRVSPMTSD</sequence>
<evidence type="ECO:0000256" key="7">
    <source>
        <dbReference type="ARBA" id="ARBA00023125"/>
    </source>
</evidence>
<protein>
    <recommendedName>
        <fullName evidence="12">C2H2-type domain-containing protein</fullName>
    </recommendedName>
</protein>
<dbReference type="PROSITE" id="PS50157">
    <property type="entry name" value="ZINC_FINGER_C2H2_2"/>
    <property type="match status" value="9"/>
</dbReference>
<dbReference type="OMA" id="NSACAIN"/>